<keyword evidence="1" id="KW-0418">Kinase</keyword>
<feature type="region of interest" description="Disordered" evidence="4">
    <location>
        <begin position="615"/>
        <end position="686"/>
    </location>
</feature>
<feature type="compositionally biased region" description="Low complexity" evidence="4">
    <location>
        <begin position="179"/>
        <end position="193"/>
    </location>
</feature>
<keyword evidence="3" id="KW-0067">ATP-binding</keyword>
<dbReference type="OrthoDB" id="3267903at2759"/>
<feature type="compositionally biased region" description="Basic and acidic residues" evidence="4">
    <location>
        <begin position="280"/>
        <end position="294"/>
    </location>
</feature>
<feature type="region of interest" description="Disordered" evidence="4">
    <location>
        <begin position="334"/>
        <end position="411"/>
    </location>
</feature>
<feature type="compositionally biased region" description="Basic and acidic residues" evidence="4">
    <location>
        <begin position="387"/>
        <end position="411"/>
    </location>
</feature>
<evidence type="ECO:0000256" key="1">
    <source>
        <dbReference type="ARBA" id="ARBA00022527"/>
    </source>
</evidence>
<feature type="region of interest" description="Disordered" evidence="4">
    <location>
        <begin position="108"/>
        <end position="299"/>
    </location>
</feature>
<proteinExistence type="predicted"/>
<evidence type="ECO:0000256" key="2">
    <source>
        <dbReference type="ARBA" id="ARBA00022741"/>
    </source>
</evidence>
<feature type="compositionally biased region" description="Polar residues" evidence="4">
    <location>
        <begin position="335"/>
        <end position="355"/>
    </location>
</feature>
<name>A0A9P6B1I6_9AGAM</name>
<dbReference type="InterPro" id="IPR011009">
    <property type="entry name" value="Kinase-like_dom_sf"/>
</dbReference>
<feature type="compositionally biased region" description="Polar residues" evidence="4">
    <location>
        <begin position="155"/>
        <end position="164"/>
    </location>
</feature>
<dbReference type="GO" id="GO:0005524">
    <property type="term" value="F:ATP binding"/>
    <property type="evidence" value="ECO:0007669"/>
    <property type="project" value="UniProtKB-KW"/>
</dbReference>
<dbReference type="EMBL" id="MU128951">
    <property type="protein sequence ID" value="KAF9515295.1"/>
    <property type="molecule type" value="Genomic_DNA"/>
</dbReference>
<accession>A0A9P6B1I6</accession>
<keyword evidence="2" id="KW-0547">Nucleotide-binding</keyword>
<evidence type="ECO:0000256" key="4">
    <source>
        <dbReference type="SAM" id="MobiDB-lite"/>
    </source>
</evidence>
<evidence type="ECO:0000313" key="5">
    <source>
        <dbReference type="EMBL" id="KAF9515295.1"/>
    </source>
</evidence>
<dbReference type="AlphaFoldDB" id="A0A9P6B1I6"/>
<dbReference type="Proteomes" id="UP000886523">
    <property type="component" value="Unassembled WGS sequence"/>
</dbReference>
<dbReference type="InterPro" id="IPR050117">
    <property type="entry name" value="MAPK"/>
</dbReference>
<gene>
    <name evidence="5" type="ORF">BS47DRAFT_1391650</name>
</gene>
<keyword evidence="1" id="KW-0808">Transferase</keyword>
<feature type="compositionally biased region" description="Polar residues" evidence="4">
    <location>
        <begin position="130"/>
        <end position="147"/>
    </location>
</feature>
<feature type="compositionally biased region" description="Polar residues" evidence="4">
    <location>
        <begin position="369"/>
        <end position="383"/>
    </location>
</feature>
<keyword evidence="1" id="KW-0723">Serine/threonine-protein kinase</keyword>
<dbReference type="SUPFAM" id="SSF56112">
    <property type="entry name" value="Protein kinase-like (PK-like)"/>
    <property type="match status" value="1"/>
</dbReference>
<evidence type="ECO:0000313" key="6">
    <source>
        <dbReference type="Proteomes" id="UP000886523"/>
    </source>
</evidence>
<feature type="compositionally biased region" description="Pro residues" evidence="4">
    <location>
        <begin position="113"/>
        <end position="128"/>
    </location>
</feature>
<dbReference type="GO" id="GO:0004674">
    <property type="term" value="F:protein serine/threonine kinase activity"/>
    <property type="evidence" value="ECO:0007669"/>
    <property type="project" value="UniProtKB-KW"/>
</dbReference>
<dbReference type="Gene3D" id="1.10.510.10">
    <property type="entry name" value="Transferase(Phosphotransferase) domain 1"/>
    <property type="match status" value="1"/>
</dbReference>
<dbReference type="PANTHER" id="PTHR24055">
    <property type="entry name" value="MITOGEN-ACTIVATED PROTEIN KINASE"/>
    <property type="match status" value="1"/>
</dbReference>
<feature type="compositionally biased region" description="Polar residues" evidence="4">
    <location>
        <begin position="531"/>
        <end position="546"/>
    </location>
</feature>
<feature type="compositionally biased region" description="Low complexity" evidence="4">
    <location>
        <begin position="585"/>
        <end position="597"/>
    </location>
</feature>
<organism evidence="5 6">
    <name type="scientific">Hydnum rufescens UP504</name>
    <dbReference type="NCBI Taxonomy" id="1448309"/>
    <lineage>
        <taxon>Eukaryota</taxon>
        <taxon>Fungi</taxon>
        <taxon>Dikarya</taxon>
        <taxon>Basidiomycota</taxon>
        <taxon>Agaricomycotina</taxon>
        <taxon>Agaricomycetes</taxon>
        <taxon>Cantharellales</taxon>
        <taxon>Hydnaceae</taxon>
        <taxon>Hydnum</taxon>
    </lineage>
</organism>
<reference evidence="5" key="1">
    <citation type="journal article" date="2020" name="Nat. Commun.">
        <title>Large-scale genome sequencing of mycorrhizal fungi provides insights into the early evolution of symbiotic traits.</title>
        <authorList>
            <person name="Miyauchi S."/>
            <person name="Kiss E."/>
            <person name="Kuo A."/>
            <person name="Drula E."/>
            <person name="Kohler A."/>
            <person name="Sanchez-Garcia M."/>
            <person name="Morin E."/>
            <person name="Andreopoulos B."/>
            <person name="Barry K.W."/>
            <person name="Bonito G."/>
            <person name="Buee M."/>
            <person name="Carver A."/>
            <person name="Chen C."/>
            <person name="Cichocki N."/>
            <person name="Clum A."/>
            <person name="Culley D."/>
            <person name="Crous P.W."/>
            <person name="Fauchery L."/>
            <person name="Girlanda M."/>
            <person name="Hayes R.D."/>
            <person name="Keri Z."/>
            <person name="LaButti K."/>
            <person name="Lipzen A."/>
            <person name="Lombard V."/>
            <person name="Magnuson J."/>
            <person name="Maillard F."/>
            <person name="Murat C."/>
            <person name="Nolan M."/>
            <person name="Ohm R.A."/>
            <person name="Pangilinan J."/>
            <person name="Pereira M.F."/>
            <person name="Perotto S."/>
            <person name="Peter M."/>
            <person name="Pfister S."/>
            <person name="Riley R."/>
            <person name="Sitrit Y."/>
            <person name="Stielow J.B."/>
            <person name="Szollosi G."/>
            <person name="Zifcakova L."/>
            <person name="Stursova M."/>
            <person name="Spatafora J.W."/>
            <person name="Tedersoo L."/>
            <person name="Vaario L.M."/>
            <person name="Yamada A."/>
            <person name="Yan M."/>
            <person name="Wang P."/>
            <person name="Xu J."/>
            <person name="Bruns T."/>
            <person name="Baldrian P."/>
            <person name="Vilgalys R."/>
            <person name="Dunand C."/>
            <person name="Henrissat B."/>
            <person name="Grigoriev I.V."/>
            <person name="Hibbett D."/>
            <person name="Nagy L.G."/>
            <person name="Martin F.M."/>
        </authorList>
    </citation>
    <scope>NUCLEOTIDE SEQUENCE</scope>
    <source>
        <strain evidence="5">UP504</strain>
    </source>
</reference>
<evidence type="ECO:0008006" key="7">
    <source>
        <dbReference type="Google" id="ProtNLM"/>
    </source>
</evidence>
<feature type="compositionally biased region" description="Basic and acidic residues" evidence="4">
    <location>
        <begin position="261"/>
        <end position="272"/>
    </location>
</feature>
<sequence length="784" mass="85111">MAELVNLRPLFPGQGEIDQVALICEVLGDPSPEYGQDERGVAVGGGDWPRGIRMAGAVGFAFPRMPPKQFLTLFEPSVPPSLIECIADLLKYEPNARLTSGQCMNHRYLRETFPPPPPSPTTPRPPAPTNGSLSIQYVPNRGDTNLPSIEPRTIPPSNSYQSPALTFRSPPRIYADIGSPSSPGSVSPSPMSPQIATPSPTLQPPRSSTTSHLVDQLRGLDLPTDELSAYGQRNPRADRQPTPPRHPGPDQWTQDRQQQYRRPDQHMREDLRNGIGHGRHPSDPLRLDKPDDLQTAHTSGATKTGLFGFKKTKTWGLFGGGGDKTLSSVEEIADPSSSSVSFSLKRTQSGSTSDSRSLRDRESGGPNGITPSLVITTGSNSSSDPPADPKKAKKEADRAAKEDLKARRQAEIEAQRARARAVVQKRERLVNQGEDLDWKTLPLAVSGGIHGVHPDKGKGRARQVPPSSLRRMPVNGVGGSQSESLKNLIPPVIREGEEESIDDYHAMVSSVSQGGRSAKARRRDTDDDHSMSSADMRSTRRQSVATVDSDPGPARSPPPRSVRERGSMLNIHRATSQTSLRSAISTGNSSIRGYSSSARSSTSLEQGFLTEFASLNGPGRVGSPSEIPNGGLNPHHAQIPFRHNPHNSLPHSHSHPHPPRPPEQQHQQHLSDPHPNVPNGFPPVLSHSHYITLPPISSIDNRGPQFPLAEKGSHETLHPLQEYDYDDQVHPPGSPMNPMFHVPPLGSSPPDTQHLSSTYGYERPSLPPFSHIASMADQAAENMS</sequence>
<evidence type="ECO:0000256" key="3">
    <source>
        <dbReference type="ARBA" id="ARBA00022840"/>
    </source>
</evidence>
<feature type="compositionally biased region" description="Polar residues" evidence="4">
    <location>
        <begin position="194"/>
        <end position="213"/>
    </location>
</feature>
<comment type="caution">
    <text evidence="5">The sequence shown here is derived from an EMBL/GenBank/DDBJ whole genome shotgun (WGS) entry which is preliminary data.</text>
</comment>
<keyword evidence="6" id="KW-1185">Reference proteome</keyword>
<feature type="compositionally biased region" description="Polar residues" evidence="4">
    <location>
        <begin position="573"/>
        <end position="584"/>
    </location>
</feature>
<feature type="region of interest" description="Disordered" evidence="4">
    <location>
        <begin position="449"/>
        <end position="597"/>
    </location>
</feature>
<protein>
    <recommendedName>
        <fullName evidence="7">Protein kinase domain-containing protein</fullName>
    </recommendedName>
</protein>